<protein>
    <submittedName>
        <fullName evidence="2">Helix-turn-helix domain protein</fullName>
    </submittedName>
</protein>
<name>A0A8S5R5R3_9VIRU</name>
<dbReference type="Pfam" id="PF13730">
    <property type="entry name" value="HTH_36"/>
    <property type="match status" value="1"/>
</dbReference>
<evidence type="ECO:0000256" key="1">
    <source>
        <dbReference type="SAM" id="MobiDB-lite"/>
    </source>
</evidence>
<proteinExistence type="predicted"/>
<organism evidence="2">
    <name type="scientific">virus sp. ctCsQ3</name>
    <dbReference type="NCBI Taxonomy" id="2826794"/>
    <lineage>
        <taxon>Viruses</taxon>
    </lineage>
</organism>
<sequence>MAKEIIIPETRDFKGVWIYKNLYLSREYTPNEKFLLLEIYSLSKGSKKQCYANNRHFADFIGVKENTIQKAILKLEKNGHIKREYTYREGTREITGRIITLTQKFYDDFINELEIKEENEGVDKNPQGNGNKSIGGSGEKSIHKYNNYGLSDKCISDTSNALSESKDSSRGDIYAFSVEKGESKSDAIKNIAVEFADCEPSDWRIEELKHIIDYFLEQYNKTLNMSHIRITEQALTKIVINYFEPVGNYMSDNSAYGFDDYYKELIDYYLQTKYKINGKEVTKSLQHFMSGMIRENLAQKYLK</sequence>
<feature type="region of interest" description="Disordered" evidence="1">
    <location>
        <begin position="117"/>
        <end position="138"/>
    </location>
</feature>
<dbReference type="EMBL" id="BK015823">
    <property type="protein sequence ID" value="DAE26774.1"/>
    <property type="molecule type" value="Genomic_DNA"/>
</dbReference>
<dbReference type="InterPro" id="IPR036388">
    <property type="entry name" value="WH-like_DNA-bd_sf"/>
</dbReference>
<accession>A0A8S5R5R3</accession>
<dbReference type="Gene3D" id="1.10.10.10">
    <property type="entry name" value="Winged helix-like DNA-binding domain superfamily/Winged helix DNA-binding domain"/>
    <property type="match status" value="1"/>
</dbReference>
<evidence type="ECO:0000313" key="2">
    <source>
        <dbReference type="EMBL" id="DAE26774.1"/>
    </source>
</evidence>
<reference evidence="2" key="1">
    <citation type="journal article" date="2021" name="Proc. Natl. Acad. Sci. U.S.A.">
        <title>A Catalog of Tens of Thousands of Viruses from Human Metagenomes Reveals Hidden Associations with Chronic Diseases.</title>
        <authorList>
            <person name="Tisza M.J."/>
            <person name="Buck C.B."/>
        </authorList>
    </citation>
    <scope>NUCLEOTIDE SEQUENCE</scope>
    <source>
        <strain evidence="2">CtCsQ3</strain>
    </source>
</reference>